<proteinExistence type="predicted"/>
<evidence type="ECO:0000313" key="3">
    <source>
        <dbReference type="Proteomes" id="UP001552299"/>
    </source>
</evidence>
<feature type="region of interest" description="Disordered" evidence="1">
    <location>
        <begin position="1"/>
        <end position="72"/>
    </location>
</feature>
<keyword evidence="3" id="KW-1185">Reference proteome</keyword>
<organism evidence="2 3">
    <name type="scientific">Dendrobium thyrsiflorum</name>
    <name type="common">Pinecone-like raceme dendrobium</name>
    <name type="synonym">Orchid</name>
    <dbReference type="NCBI Taxonomy" id="117978"/>
    <lineage>
        <taxon>Eukaryota</taxon>
        <taxon>Viridiplantae</taxon>
        <taxon>Streptophyta</taxon>
        <taxon>Embryophyta</taxon>
        <taxon>Tracheophyta</taxon>
        <taxon>Spermatophyta</taxon>
        <taxon>Magnoliopsida</taxon>
        <taxon>Liliopsida</taxon>
        <taxon>Asparagales</taxon>
        <taxon>Orchidaceae</taxon>
        <taxon>Epidendroideae</taxon>
        <taxon>Malaxideae</taxon>
        <taxon>Dendrobiinae</taxon>
        <taxon>Dendrobium</taxon>
    </lineage>
</organism>
<feature type="compositionally biased region" description="Polar residues" evidence="1">
    <location>
        <begin position="8"/>
        <end position="23"/>
    </location>
</feature>
<gene>
    <name evidence="2" type="ORF">M5K25_010521</name>
</gene>
<feature type="compositionally biased region" description="Polar residues" evidence="1">
    <location>
        <begin position="52"/>
        <end position="72"/>
    </location>
</feature>
<dbReference type="Proteomes" id="UP001552299">
    <property type="component" value="Unassembled WGS sequence"/>
</dbReference>
<accession>A0ABD0V0B0</accession>
<feature type="region of interest" description="Disordered" evidence="1">
    <location>
        <begin position="96"/>
        <end position="148"/>
    </location>
</feature>
<dbReference type="EMBL" id="JANQDX010000009">
    <property type="protein sequence ID" value="KAL0918512.1"/>
    <property type="molecule type" value="Genomic_DNA"/>
</dbReference>
<protein>
    <submittedName>
        <fullName evidence="2">Uncharacterized protein</fullName>
    </submittedName>
</protein>
<feature type="region of interest" description="Disordered" evidence="1">
    <location>
        <begin position="260"/>
        <end position="283"/>
    </location>
</feature>
<comment type="caution">
    <text evidence="2">The sequence shown here is derived from an EMBL/GenBank/DDBJ whole genome shotgun (WGS) entry which is preliminary data.</text>
</comment>
<sequence>MCGGKLGTNPQSKSTRISGQVQPSACIRRRLLASPAKSSRRPASDAASCSDQPNSSTTRLQPTAPTSTLLDTTPATCSSTNCCFHLLLRPHSRRQFPSQIQNPTPTGLPAALLLQSTPSPPTSGRTPAARPDDRLLRPSRRRAQTVRDSSPLLPIGLLPILLLPSLSISDASNRSLALYAAQELLQLEEYEDKSKGKIISGKDEWQTAISKKIMKMIKQLEGVPGIKWKSSTEPVLELKGNPNSGASTFRSLTWKRSKTKRFYKTSSKKSGSSNKHSKLKEKRTVLQKIINNLEDYRQPVR</sequence>
<name>A0ABD0V0B0_DENTH</name>
<dbReference type="AlphaFoldDB" id="A0ABD0V0B0"/>
<evidence type="ECO:0000313" key="2">
    <source>
        <dbReference type="EMBL" id="KAL0918512.1"/>
    </source>
</evidence>
<feature type="compositionally biased region" description="Low complexity" evidence="1">
    <location>
        <begin position="103"/>
        <end position="129"/>
    </location>
</feature>
<evidence type="ECO:0000256" key="1">
    <source>
        <dbReference type="SAM" id="MobiDB-lite"/>
    </source>
</evidence>
<reference evidence="2 3" key="1">
    <citation type="journal article" date="2024" name="Plant Biotechnol. J.">
        <title>Dendrobium thyrsiflorum genome and its molecular insights into genes involved in important horticultural traits.</title>
        <authorList>
            <person name="Chen B."/>
            <person name="Wang J.Y."/>
            <person name="Zheng P.J."/>
            <person name="Li K.L."/>
            <person name="Liang Y.M."/>
            <person name="Chen X.F."/>
            <person name="Zhang C."/>
            <person name="Zhao X."/>
            <person name="He X."/>
            <person name="Zhang G.Q."/>
            <person name="Liu Z.J."/>
            <person name="Xu Q."/>
        </authorList>
    </citation>
    <scope>NUCLEOTIDE SEQUENCE [LARGE SCALE GENOMIC DNA]</scope>
    <source>
        <strain evidence="2">GZMU011</strain>
    </source>
</reference>